<feature type="non-terminal residue" evidence="1">
    <location>
        <position position="1"/>
    </location>
</feature>
<proteinExistence type="predicted"/>
<dbReference type="AlphaFoldDB" id="A0A820M1I5"/>
<comment type="caution">
    <text evidence="1">The sequence shown here is derived from an EMBL/GenBank/DDBJ whole genome shotgun (WGS) entry which is preliminary data.</text>
</comment>
<dbReference type="EMBL" id="CAJOAZ010022559">
    <property type="protein sequence ID" value="CAF4366748.1"/>
    <property type="molecule type" value="Genomic_DNA"/>
</dbReference>
<name>A0A820M1I5_9BILA</name>
<sequence length="63" mass="7148">LQREGCLLVKPKNWFAHCIMVLTPDLINSEETTSMITNASSAATVKTHYNFDELVRRIAKIDI</sequence>
<protein>
    <submittedName>
        <fullName evidence="1">Uncharacterized protein</fullName>
    </submittedName>
</protein>
<organism evidence="1 2">
    <name type="scientific">Adineta steineri</name>
    <dbReference type="NCBI Taxonomy" id="433720"/>
    <lineage>
        <taxon>Eukaryota</taxon>
        <taxon>Metazoa</taxon>
        <taxon>Spiralia</taxon>
        <taxon>Gnathifera</taxon>
        <taxon>Rotifera</taxon>
        <taxon>Eurotatoria</taxon>
        <taxon>Bdelloidea</taxon>
        <taxon>Adinetida</taxon>
        <taxon>Adinetidae</taxon>
        <taxon>Adineta</taxon>
    </lineage>
</organism>
<gene>
    <name evidence="1" type="ORF">OXD698_LOCUS49613</name>
</gene>
<evidence type="ECO:0000313" key="2">
    <source>
        <dbReference type="Proteomes" id="UP000663844"/>
    </source>
</evidence>
<dbReference type="Proteomes" id="UP000663844">
    <property type="component" value="Unassembled WGS sequence"/>
</dbReference>
<accession>A0A820M1I5</accession>
<reference evidence="1" key="1">
    <citation type="submission" date="2021-02" db="EMBL/GenBank/DDBJ databases">
        <authorList>
            <person name="Nowell W R."/>
        </authorList>
    </citation>
    <scope>NUCLEOTIDE SEQUENCE</scope>
</reference>
<evidence type="ECO:0000313" key="1">
    <source>
        <dbReference type="EMBL" id="CAF4366748.1"/>
    </source>
</evidence>